<reference evidence="5 6" key="1">
    <citation type="submission" date="2020-04" db="EMBL/GenBank/DDBJ databases">
        <authorList>
            <person name="Klaysubun C."/>
            <person name="Duangmal K."/>
            <person name="Lipun K."/>
        </authorList>
    </citation>
    <scope>NUCLEOTIDE SEQUENCE [LARGE SCALE GENOMIC DNA]</scope>
    <source>
        <strain evidence="5 6">K10HN5</strain>
    </source>
</reference>
<dbReference type="SMART" id="SM00345">
    <property type="entry name" value="HTH_GNTR"/>
    <property type="match status" value="1"/>
</dbReference>
<evidence type="ECO:0000313" key="6">
    <source>
        <dbReference type="Proteomes" id="UP000820669"/>
    </source>
</evidence>
<keyword evidence="6" id="KW-1185">Reference proteome</keyword>
<evidence type="ECO:0000313" key="5">
    <source>
        <dbReference type="EMBL" id="NMH98738.1"/>
    </source>
</evidence>
<evidence type="ECO:0000256" key="3">
    <source>
        <dbReference type="ARBA" id="ARBA00023163"/>
    </source>
</evidence>
<dbReference type="InterPro" id="IPR000524">
    <property type="entry name" value="Tscrpt_reg_HTH_GntR"/>
</dbReference>
<evidence type="ECO:0000256" key="1">
    <source>
        <dbReference type="ARBA" id="ARBA00023015"/>
    </source>
</evidence>
<organism evidence="5 6">
    <name type="scientific">Pseudonocardia acidicola</name>
    <dbReference type="NCBI Taxonomy" id="2724939"/>
    <lineage>
        <taxon>Bacteria</taxon>
        <taxon>Bacillati</taxon>
        <taxon>Actinomycetota</taxon>
        <taxon>Actinomycetes</taxon>
        <taxon>Pseudonocardiales</taxon>
        <taxon>Pseudonocardiaceae</taxon>
        <taxon>Pseudonocardia</taxon>
    </lineage>
</organism>
<evidence type="ECO:0000256" key="2">
    <source>
        <dbReference type="ARBA" id="ARBA00023125"/>
    </source>
</evidence>
<dbReference type="Pfam" id="PF07729">
    <property type="entry name" value="FCD"/>
    <property type="match status" value="1"/>
</dbReference>
<protein>
    <submittedName>
        <fullName evidence="5">GntR family transcriptional regulator</fullName>
    </submittedName>
</protein>
<accession>A0ABX1SB09</accession>
<keyword evidence="1" id="KW-0805">Transcription regulation</keyword>
<gene>
    <name evidence="5" type="ORF">HF526_15690</name>
</gene>
<sequence>MARAADMAYQAIQHGIATGDFPPGSWIREPEVAARSGVSRTPVREALRRLDAEGIVELVPNRGAQVIGWTAQDLDDIFDLRMMLEGYAIRRAVEAPRVAIDLPALESLCSEMERLLAEGGPANCKRISELAVQFHSDLHQVAGNRQLISILPGLNRVPLVRAANQQRTHDQLVRSLAQHREMLEAIAAGDAEWAEAVMRAHVRAGRTAMQRGTGVARADSPPGS</sequence>
<dbReference type="Gene3D" id="1.10.10.10">
    <property type="entry name" value="Winged helix-like DNA-binding domain superfamily/Winged helix DNA-binding domain"/>
    <property type="match status" value="1"/>
</dbReference>
<dbReference type="CDD" id="cd07377">
    <property type="entry name" value="WHTH_GntR"/>
    <property type="match status" value="1"/>
</dbReference>
<dbReference type="EMBL" id="JAAXLA010000026">
    <property type="protein sequence ID" value="NMH98738.1"/>
    <property type="molecule type" value="Genomic_DNA"/>
</dbReference>
<dbReference type="InterPro" id="IPR036388">
    <property type="entry name" value="WH-like_DNA-bd_sf"/>
</dbReference>
<dbReference type="InterPro" id="IPR008920">
    <property type="entry name" value="TF_FadR/GntR_C"/>
</dbReference>
<dbReference type="Gene3D" id="1.20.120.530">
    <property type="entry name" value="GntR ligand-binding domain-like"/>
    <property type="match status" value="1"/>
</dbReference>
<proteinExistence type="predicted"/>
<dbReference type="InterPro" id="IPR036390">
    <property type="entry name" value="WH_DNA-bd_sf"/>
</dbReference>
<dbReference type="RefSeq" id="WP_169382179.1">
    <property type="nucleotide sequence ID" value="NZ_JAAXLA010000026.1"/>
</dbReference>
<dbReference type="PANTHER" id="PTHR43537">
    <property type="entry name" value="TRANSCRIPTIONAL REGULATOR, GNTR FAMILY"/>
    <property type="match status" value="1"/>
</dbReference>
<dbReference type="SUPFAM" id="SSF46785">
    <property type="entry name" value="Winged helix' DNA-binding domain"/>
    <property type="match status" value="1"/>
</dbReference>
<dbReference type="Pfam" id="PF00392">
    <property type="entry name" value="GntR"/>
    <property type="match status" value="1"/>
</dbReference>
<feature type="domain" description="HTH gntR-type" evidence="4">
    <location>
        <begin position="2"/>
        <end position="69"/>
    </location>
</feature>
<evidence type="ECO:0000259" key="4">
    <source>
        <dbReference type="PROSITE" id="PS50949"/>
    </source>
</evidence>
<dbReference type="PROSITE" id="PS50949">
    <property type="entry name" value="HTH_GNTR"/>
    <property type="match status" value="1"/>
</dbReference>
<comment type="caution">
    <text evidence="5">The sequence shown here is derived from an EMBL/GenBank/DDBJ whole genome shotgun (WGS) entry which is preliminary data.</text>
</comment>
<dbReference type="SMART" id="SM00895">
    <property type="entry name" value="FCD"/>
    <property type="match status" value="1"/>
</dbReference>
<dbReference type="PANTHER" id="PTHR43537:SF24">
    <property type="entry name" value="GLUCONATE OPERON TRANSCRIPTIONAL REPRESSOR"/>
    <property type="match status" value="1"/>
</dbReference>
<dbReference type="Proteomes" id="UP000820669">
    <property type="component" value="Unassembled WGS sequence"/>
</dbReference>
<keyword evidence="3" id="KW-0804">Transcription</keyword>
<keyword evidence="2" id="KW-0238">DNA-binding</keyword>
<dbReference type="PRINTS" id="PR00035">
    <property type="entry name" value="HTHGNTR"/>
</dbReference>
<name>A0ABX1SB09_9PSEU</name>
<dbReference type="InterPro" id="IPR011711">
    <property type="entry name" value="GntR_C"/>
</dbReference>
<dbReference type="SUPFAM" id="SSF48008">
    <property type="entry name" value="GntR ligand-binding domain-like"/>
    <property type="match status" value="1"/>
</dbReference>